<accession>A0A2A5WMV2</accession>
<organism evidence="2 3">
    <name type="scientific">OM182 bacterium MED-G24</name>
    <dbReference type="NCBI Taxonomy" id="1986255"/>
    <lineage>
        <taxon>Bacteria</taxon>
        <taxon>Pseudomonadati</taxon>
        <taxon>Pseudomonadota</taxon>
        <taxon>Gammaproteobacteria</taxon>
        <taxon>OMG group</taxon>
        <taxon>OM182 clade</taxon>
    </lineage>
</organism>
<evidence type="ECO:0000256" key="1">
    <source>
        <dbReference type="SAM" id="Phobius"/>
    </source>
</evidence>
<feature type="transmembrane region" description="Helical" evidence="1">
    <location>
        <begin position="30"/>
        <end position="49"/>
    </location>
</feature>
<keyword evidence="1" id="KW-1133">Transmembrane helix</keyword>
<reference evidence="2 3" key="1">
    <citation type="submission" date="2017-08" db="EMBL/GenBank/DDBJ databases">
        <title>Fine stratification of microbial communities through a metagenomic profile of the photic zone.</title>
        <authorList>
            <person name="Haro-Moreno J.M."/>
            <person name="Lopez-Perez M."/>
            <person name="De La Torre J."/>
            <person name="Picazo A."/>
            <person name="Camacho A."/>
            <person name="Rodriguez-Valera F."/>
        </authorList>
    </citation>
    <scope>NUCLEOTIDE SEQUENCE [LARGE SCALE GENOMIC DNA]</scope>
    <source>
        <strain evidence="2">MED-G24</strain>
    </source>
</reference>
<dbReference type="AlphaFoldDB" id="A0A2A5WMV2"/>
<feature type="transmembrane region" description="Helical" evidence="1">
    <location>
        <begin position="61"/>
        <end position="88"/>
    </location>
</feature>
<gene>
    <name evidence="2" type="ORF">CNE99_07625</name>
</gene>
<keyword evidence="1" id="KW-0812">Transmembrane</keyword>
<evidence type="ECO:0000313" key="3">
    <source>
        <dbReference type="Proteomes" id="UP000219327"/>
    </source>
</evidence>
<dbReference type="EMBL" id="NTKD01000043">
    <property type="protein sequence ID" value="PDH37860.1"/>
    <property type="molecule type" value="Genomic_DNA"/>
</dbReference>
<evidence type="ECO:0000313" key="2">
    <source>
        <dbReference type="EMBL" id="PDH37860.1"/>
    </source>
</evidence>
<sequence length="98" mass="10227">MTQDIYQAHCHDAGCSLCGSSAVSPQHVRLLPATSGAVLGAVLGSYVTALLNITSHLLSDLLTVLGIVVGIAVAVILIRTAAVIRGALFRNMTILFRK</sequence>
<keyword evidence="1" id="KW-0472">Membrane</keyword>
<dbReference type="Proteomes" id="UP000219327">
    <property type="component" value="Unassembled WGS sequence"/>
</dbReference>
<name>A0A2A5WMV2_9GAMM</name>
<protein>
    <submittedName>
        <fullName evidence="2">Uncharacterized protein</fullName>
    </submittedName>
</protein>
<proteinExistence type="predicted"/>
<comment type="caution">
    <text evidence="2">The sequence shown here is derived from an EMBL/GenBank/DDBJ whole genome shotgun (WGS) entry which is preliminary data.</text>
</comment>